<evidence type="ECO:0000313" key="4">
    <source>
        <dbReference type="Proteomes" id="UP000031366"/>
    </source>
</evidence>
<evidence type="ECO:0000256" key="1">
    <source>
        <dbReference type="ARBA" id="ARBA00022679"/>
    </source>
</evidence>
<dbReference type="Pfam" id="PF03059">
    <property type="entry name" value="NAS"/>
    <property type="match status" value="1"/>
</dbReference>
<accession>A0A0C1UG58</accession>
<gene>
    <name evidence="3" type="ORF">U732_1752</name>
</gene>
<evidence type="ECO:0000256" key="2">
    <source>
        <dbReference type="ARBA" id="ARBA00022691"/>
    </source>
</evidence>
<dbReference type="Proteomes" id="UP000031366">
    <property type="component" value="Unassembled WGS sequence"/>
</dbReference>
<dbReference type="GO" id="GO:0030410">
    <property type="term" value="F:nicotianamine synthase activity"/>
    <property type="evidence" value="ECO:0007669"/>
    <property type="project" value="InterPro"/>
</dbReference>
<keyword evidence="4" id="KW-1185">Reference proteome</keyword>
<dbReference type="PANTHER" id="PTHR32266">
    <property type="entry name" value="NICOTIANAMINE SYNTHASE 3"/>
    <property type="match status" value="1"/>
</dbReference>
<dbReference type="OrthoDB" id="1956540at2"/>
<dbReference type="Gene3D" id="3.40.50.150">
    <property type="entry name" value="Vaccinia Virus protein VP39"/>
    <property type="match status" value="1"/>
</dbReference>
<sequence>MEKHKFLLDLKLINVDINEIMNLCKKHNECFVVLKDKLDYVCDFILDSSNDLKWNKYVSKEDYDTLVKEVRESNSKALGWVEKCQARSILNNNLDSFKYSDELRLAVENEILEFDINNKSKILFIGSGAMPITAFTINDEVNSEVVCLDVDNEALELSEKLSDKYGIKNISFSSENISDFDLNSFSHIIIASLVELKLDMAKYLLENINGDTKVILRYGNKLKSIFNYPLDIKEIKNCQKTIIKDNKYIYESVVLEKTL</sequence>
<dbReference type="EMBL" id="AYSO01000017">
    <property type="protein sequence ID" value="KIE46385.1"/>
    <property type="molecule type" value="Genomic_DNA"/>
</dbReference>
<protein>
    <submittedName>
        <fullName evidence="3">Nicotianamine synthase family protein</fullName>
    </submittedName>
</protein>
<dbReference type="AlphaFoldDB" id="A0A0C1UG58"/>
<dbReference type="SUPFAM" id="SSF53335">
    <property type="entry name" value="S-adenosyl-L-methionine-dependent methyltransferases"/>
    <property type="match status" value="1"/>
</dbReference>
<evidence type="ECO:0000313" key="3">
    <source>
        <dbReference type="EMBL" id="KIE46385.1"/>
    </source>
</evidence>
<dbReference type="RefSeq" id="WP_039633597.1">
    <property type="nucleotide sequence ID" value="NZ_AYSO01000017.1"/>
</dbReference>
<comment type="caution">
    <text evidence="3">The sequence shown here is derived from an EMBL/GenBank/DDBJ whole genome shotgun (WGS) entry which is preliminary data.</text>
</comment>
<dbReference type="STRING" id="29341.RSJ17_16760"/>
<proteinExistence type="predicted"/>
<organism evidence="3 4">
    <name type="scientific">Clostridium argentinense CDC 2741</name>
    <dbReference type="NCBI Taxonomy" id="1418104"/>
    <lineage>
        <taxon>Bacteria</taxon>
        <taxon>Bacillati</taxon>
        <taxon>Bacillota</taxon>
        <taxon>Clostridia</taxon>
        <taxon>Eubacteriales</taxon>
        <taxon>Clostridiaceae</taxon>
        <taxon>Clostridium</taxon>
    </lineage>
</organism>
<reference evidence="3 4" key="1">
    <citation type="journal article" date="2015" name="Infect. Genet. Evol.">
        <title>Genomic sequences of six botulinum neurotoxin-producing strains representing three clostridial species illustrate the mobility and diversity of botulinum neurotoxin genes.</title>
        <authorList>
            <person name="Smith T.J."/>
            <person name="Hill K.K."/>
            <person name="Xie G."/>
            <person name="Foley B.T."/>
            <person name="Williamson C.H."/>
            <person name="Foster J.T."/>
            <person name="Johnson S.L."/>
            <person name="Chertkov O."/>
            <person name="Teshima H."/>
            <person name="Gibbons H.S."/>
            <person name="Johnsky L.A."/>
            <person name="Karavis M.A."/>
            <person name="Smith L.A."/>
        </authorList>
    </citation>
    <scope>NUCLEOTIDE SEQUENCE [LARGE SCALE GENOMIC DNA]</scope>
    <source>
        <strain evidence="3 4">CDC 2741</strain>
    </source>
</reference>
<dbReference type="InterPro" id="IPR004298">
    <property type="entry name" value="Nicotian_synth"/>
</dbReference>
<name>A0A0C1UG58_9CLOT</name>
<keyword evidence="2" id="KW-0949">S-adenosyl-L-methionine</keyword>
<dbReference type="PANTHER" id="PTHR32266:SF12">
    <property type="entry name" value="NICOTIANAMINE SYNTHASE 3"/>
    <property type="match status" value="1"/>
</dbReference>
<dbReference type="GO" id="GO:0030418">
    <property type="term" value="P:nicotianamine biosynthetic process"/>
    <property type="evidence" value="ECO:0007669"/>
    <property type="project" value="InterPro"/>
</dbReference>
<dbReference type="InterPro" id="IPR029063">
    <property type="entry name" value="SAM-dependent_MTases_sf"/>
</dbReference>
<keyword evidence="1" id="KW-0808">Transferase</keyword>